<reference evidence="2 3" key="1">
    <citation type="submission" date="2023-03" db="EMBL/GenBank/DDBJ databases">
        <title>High recombination rates correlate with genetic variation in Cardiocondyla obscurior ants.</title>
        <authorList>
            <person name="Errbii M."/>
        </authorList>
    </citation>
    <scope>NUCLEOTIDE SEQUENCE [LARGE SCALE GENOMIC DNA]</scope>
    <source>
        <strain evidence="2">Alpha-2009</strain>
        <tissue evidence="2">Whole body</tissue>
    </source>
</reference>
<evidence type="ECO:0000256" key="1">
    <source>
        <dbReference type="SAM" id="MobiDB-lite"/>
    </source>
</evidence>
<evidence type="ECO:0000313" key="3">
    <source>
        <dbReference type="Proteomes" id="UP001430953"/>
    </source>
</evidence>
<sequence>MVSASTAATRASDRGATGTAKRDRSNPRPRPVVNVKPNRRGGWRRKERRIYRPPTFAFFNVLKNSQYLLKKKLICLVQEDKEAIGE</sequence>
<dbReference type="Proteomes" id="UP001430953">
    <property type="component" value="Unassembled WGS sequence"/>
</dbReference>
<organism evidence="2 3">
    <name type="scientific">Cardiocondyla obscurior</name>
    <dbReference type="NCBI Taxonomy" id="286306"/>
    <lineage>
        <taxon>Eukaryota</taxon>
        <taxon>Metazoa</taxon>
        <taxon>Ecdysozoa</taxon>
        <taxon>Arthropoda</taxon>
        <taxon>Hexapoda</taxon>
        <taxon>Insecta</taxon>
        <taxon>Pterygota</taxon>
        <taxon>Neoptera</taxon>
        <taxon>Endopterygota</taxon>
        <taxon>Hymenoptera</taxon>
        <taxon>Apocrita</taxon>
        <taxon>Aculeata</taxon>
        <taxon>Formicoidea</taxon>
        <taxon>Formicidae</taxon>
        <taxon>Myrmicinae</taxon>
        <taxon>Cardiocondyla</taxon>
    </lineage>
</organism>
<feature type="compositionally biased region" description="Low complexity" evidence="1">
    <location>
        <begin position="1"/>
        <end position="19"/>
    </location>
</feature>
<keyword evidence="3" id="KW-1185">Reference proteome</keyword>
<accession>A0AAW2EDW8</accession>
<proteinExistence type="predicted"/>
<comment type="caution">
    <text evidence="2">The sequence shown here is derived from an EMBL/GenBank/DDBJ whole genome shotgun (WGS) entry which is preliminary data.</text>
</comment>
<feature type="region of interest" description="Disordered" evidence="1">
    <location>
        <begin position="1"/>
        <end position="46"/>
    </location>
</feature>
<evidence type="ECO:0000313" key="2">
    <source>
        <dbReference type="EMBL" id="KAL0099837.1"/>
    </source>
</evidence>
<dbReference type="EMBL" id="JADYXP020000027">
    <property type="protein sequence ID" value="KAL0099837.1"/>
    <property type="molecule type" value="Genomic_DNA"/>
</dbReference>
<name>A0AAW2EDW8_9HYME</name>
<gene>
    <name evidence="2" type="ORF">PUN28_019921</name>
</gene>
<feature type="compositionally biased region" description="Basic residues" evidence="1">
    <location>
        <begin position="37"/>
        <end position="46"/>
    </location>
</feature>
<protein>
    <submittedName>
        <fullName evidence="2">Uncharacterized protein</fullName>
    </submittedName>
</protein>
<dbReference type="AlphaFoldDB" id="A0AAW2EDW8"/>